<name>A0A4Q8ALY3_9MICO</name>
<organism evidence="1 2">
    <name type="scientific">Microterricola gilva</name>
    <dbReference type="NCBI Taxonomy" id="393267"/>
    <lineage>
        <taxon>Bacteria</taxon>
        <taxon>Bacillati</taxon>
        <taxon>Actinomycetota</taxon>
        <taxon>Actinomycetes</taxon>
        <taxon>Micrococcales</taxon>
        <taxon>Microbacteriaceae</taxon>
        <taxon>Microterricola</taxon>
    </lineage>
</organism>
<keyword evidence="2" id="KW-1185">Reference proteome</keyword>
<dbReference type="AlphaFoldDB" id="A0A4Q8ALY3"/>
<dbReference type="RefSeq" id="WP_130505330.1">
    <property type="nucleotide sequence ID" value="NZ_SHLC01000001.1"/>
</dbReference>
<protein>
    <submittedName>
        <fullName evidence="1">Uncharacterized protein</fullName>
    </submittedName>
</protein>
<accession>A0A4Q8ALY3</accession>
<proteinExistence type="predicted"/>
<evidence type="ECO:0000313" key="2">
    <source>
        <dbReference type="Proteomes" id="UP000291483"/>
    </source>
</evidence>
<sequence>MIKLPKDKYGNEGWVVKARQIHWCEARNYGCTKQIKPGEQYYRAVCWPGHDANGGSVPWILKICRGCLNEEMQAAFDAALPKPNPAEEATA</sequence>
<evidence type="ECO:0000313" key="1">
    <source>
        <dbReference type="EMBL" id="RZU64899.1"/>
    </source>
</evidence>
<comment type="caution">
    <text evidence="1">The sequence shown here is derived from an EMBL/GenBank/DDBJ whole genome shotgun (WGS) entry which is preliminary data.</text>
</comment>
<dbReference type="Proteomes" id="UP000291483">
    <property type="component" value="Unassembled WGS sequence"/>
</dbReference>
<dbReference type="EMBL" id="SHLC01000001">
    <property type="protein sequence ID" value="RZU64899.1"/>
    <property type="molecule type" value="Genomic_DNA"/>
</dbReference>
<reference evidence="1 2" key="1">
    <citation type="submission" date="2019-02" db="EMBL/GenBank/DDBJ databases">
        <title>Sequencing the genomes of 1000 actinobacteria strains.</title>
        <authorList>
            <person name="Klenk H.-P."/>
        </authorList>
    </citation>
    <scope>NUCLEOTIDE SEQUENCE [LARGE SCALE GENOMIC DNA]</scope>
    <source>
        <strain evidence="1 2">DSM 18319</strain>
    </source>
</reference>
<gene>
    <name evidence="1" type="ORF">EV379_1210</name>
</gene>